<accession>A0A430HZQ4</accession>
<reference evidence="1 2" key="1">
    <citation type="submission" date="2018-12" db="EMBL/GenBank/DDBJ databases">
        <title>YIM 101343 draft genome.</title>
        <authorList>
            <person name="Chen X."/>
        </authorList>
    </citation>
    <scope>NUCLEOTIDE SEQUENCE [LARGE SCALE GENOMIC DNA]</scope>
    <source>
        <strain evidence="1 2">YIM 101343</strain>
    </source>
</reference>
<sequence length="161" mass="17044">MRLSNTGRYLIAIVLVAWIGVLALLIGMRTTTAAETRFDTAGAFEQAVGTVDAQGLNIVGLSPQDLYGDEWVAAAVICPYATTQGIAENFEADATELELGSGGVPEDTNYLLLRSADGGQAFDRIARADIDLCSVPLGGYFDSRVMLPLGKTTEGGWVLLN</sequence>
<evidence type="ECO:0000313" key="2">
    <source>
        <dbReference type="Proteomes" id="UP000274907"/>
    </source>
</evidence>
<dbReference type="EMBL" id="RXHJ01000005">
    <property type="protein sequence ID" value="RSZ64243.1"/>
    <property type="molecule type" value="Genomic_DNA"/>
</dbReference>
<keyword evidence="2" id="KW-1185">Reference proteome</keyword>
<dbReference type="AlphaFoldDB" id="A0A430HZQ4"/>
<proteinExistence type="predicted"/>
<comment type="caution">
    <text evidence="1">The sequence shown here is derived from an EMBL/GenBank/DDBJ whole genome shotgun (WGS) entry which is preliminary data.</text>
</comment>
<evidence type="ECO:0000313" key="1">
    <source>
        <dbReference type="EMBL" id="RSZ64243.1"/>
    </source>
</evidence>
<organism evidence="1 2">
    <name type="scientific">Corynebacterium hylobatis</name>
    <dbReference type="NCBI Taxonomy" id="1859290"/>
    <lineage>
        <taxon>Bacteria</taxon>
        <taxon>Bacillati</taxon>
        <taxon>Actinomycetota</taxon>
        <taxon>Actinomycetes</taxon>
        <taxon>Mycobacteriales</taxon>
        <taxon>Corynebacteriaceae</taxon>
        <taxon>Corynebacterium</taxon>
    </lineage>
</organism>
<protein>
    <submittedName>
        <fullName evidence="1">Uncharacterized protein</fullName>
    </submittedName>
</protein>
<dbReference type="RefSeq" id="WP_126120116.1">
    <property type="nucleotide sequence ID" value="NZ_RXHJ01000005.1"/>
</dbReference>
<dbReference type="OrthoDB" id="4417381at2"/>
<gene>
    <name evidence="1" type="ORF">EAH68_04370</name>
</gene>
<dbReference type="Proteomes" id="UP000274907">
    <property type="component" value="Unassembled WGS sequence"/>
</dbReference>
<name>A0A430HZQ4_9CORY</name>